<evidence type="ECO:0000313" key="2">
    <source>
        <dbReference type="EMBL" id="MEK9501508.1"/>
    </source>
</evidence>
<dbReference type="CDD" id="cd00609">
    <property type="entry name" value="AAT_like"/>
    <property type="match status" value="1"/>
</dbReference>
<dbReference type="Gene3D" id="3.40.640.10">
    <property type="entry name" value="Type I PLP-dependent aspartate aminotransferase-like (Major domain)"/>
    <property type="match status" value="1"/>
</dbReference>
<name>A0ABU9E9U6_9BACT</name>
<comment type="caution">
    <text evidence="2">The sequence shown here is derived from an EMBL/GenBank/DDBJ whole genome shotgun (WGS) entry which is preliminary data.</text>
</comment>
<gene>
    <name evidence="2" type="ORF">WI372_11010</name>
</gene>
<organism evidence="2 3">
    <name type="scientific">Gaopeijia maritima</name>
    <dbReference type="NCBI Taxonomy" id="3119007"/>
    <lineage>
        <taxon>Bacteria</taxon>
        <taxon>Pseudomonadati</taxon>
        <taxon>Gemmatimonadota</taxon>
        <taxon>Longimicrobiia</taxon>
        <taxon>Gaopeijiales</taxon>
        <taxon>Gaopeijiaceae</taxon>
        <taxon>Gaopeijia</taxon>
    </lineage>
</organism>
<dbReference type="PANTHER" id="PTHR43510:SF1">
    <property type="entry name" value="AMINOTRANSFERASE FUNCTION, HYPOTHETICAL (EUROFUNG)"/>
    <property type="match status" value="1"/>
</dbReference>
<sequence length="402" mass="43793">MPRSTPLPAPRETFHLERFFAATEFTTPHLLAVSDCESCTVADLLALEPGARERLLGLRLGYTESAGSEELRVAAAGLYGEVEPDDVLVHATAVEVIYTTFRALLREGDRVVVQMPAYQALRSAAELAGAEVVHWWGDSARDWAPDLDELDRLLDHPRARLVVINTPHNPTGWVADDAFAEGVLDVVARRGVRLFCDEAYRGTERGNGSEPTGSASMADRDAAVLALGLVSKGLGLPGLRTGWLVARDPEVRRRVERYKDFTSICGPAPSELLAAVALRQSDALLSRSRRLLAANLDRLDAFMTRWSGWFEWRAPSGGSVTFPRLVDPDRWGGVAAFCERARSEAGVLLAPGGLFSDARADRADPRVAAVDASFRVGYGRASFAEGLDALERWLRGVESPSE</sequence>
<dbReference type="InterPro" id="IPR015421">
    <property type="entry name" value="PyrdxlP-dep_Trfase_major"/>
</dbReference>
<dbReference type="EMBL" id="JBBHLI010000006">
    <property type="protein sequence ID" value="MEK9501508.1"/>
    <property type="molecule type" value="Genomic_DNA"/>
</dbReference>
<feature type="domain" description="Aminotransferase class I/classII large" evidence="1">
    <location>
        <begin position="58"/>
        <end position="353"/>
    </location>
</feature>
<keyword evidence="2" id="KW-0808">Transferase</keyword>
<dbReference type="InterPro" id="IPR004839">
    <property type="entry name" value="Aminotransferase_I/II_large"/>
</dbReference>
<dbReference type="GO" id="GO:0008483">
    <property type="term" value="F:transaminase activity"/>
    <property type="evidence" value="ECO:0007669"/>
    <property type="project" value="UniProtKB-KW"/>
</dbReference>
<protein>
    <submittedName>
        <fullName evidence="2">Pyridoxal phosphate-dependent aminotransferase</fullName>
    </submittedName>
</protein>
<dbReference type="SUPFAM" id="SSF53383">
    <property type="entry name" value="PLP-dependent transferases"/>
    <property type="match status" value="1"/>
</dbReference>
<dbReference type="InterPro" id="IPR015424">
    <property type="entry name" value="PyrdxlP-dep_Trfase"/>
</dbReference>
<dbReference type="Proteomes" id="UP001484239">
    <property type="component" value="Unassembled WGS sequence"/>
</dbReference>
<evidence type="ECO:0000259" key="1">
    <source>
        <dbReference type="Pfam" id="PF00155"/>
    </source>
</evidence>
<reference evidence="2 3" key="1">
    <citation type="submission" date="2024-02" db="EMBL/GenBank/DDBJ databases">
        <title>A novel Gemmatimonadota bacterium.</title>
        <authorList>
            <person name="Du Z.-J."/>
            <person name="Ye Y.-Q."/>
        </authorList>
    </citation>
    <scope>NUCLEOTIDE SEQUENCE [LARGE SCALE GENOMIC DNA]</scope>
    <source>
        <strain evidence="2 3">DH-20</strain>
    </source>
</reference>
<keyword evidence="3" id="KW-1185">Reference proteome</keyword>
<keyword evidence="2" id="KW-0032">Aminotransferase</keyword>
<proteinExistence type="predicted"/>
<accession>A0ABU9E9U6</accession>
<evidence type="ECO:0000313" key="3">
    <source>
        <dbReference type="Proteomes" id="UP001484239"/>
    </source>
</evidence>
<dbReference type="Pfam" id="PF00155">
    <property type="entry name" value="Aminotran_1_2"/>
    <property type="match status" value="1"/>
</dbReference>
<dbReference type="InterPro" id="IPR015422">
    <property type="entry name" value="PyrdxlP-dep_Trfase_small"/>
</dbReference>
<dbReference type="PANTHER" id="PTHR43510">
    <property type="entry name" value="AMINOTRANSFERASE FUNCTION, HYPOTHETICAL (EUROFUNG)"/>
    <property type="match status" value="1"/>
</dbReference>
<dbReference type="RefSeq" id="WP_405281671.1">
    <property type="nucleotide sequence ID" value="NZ_CP144380.1"/>
</dbReference>
<dbReference type="Gene3D" id="3.90.1150.10">
    <property type="entry name" value="Aspartate Aminotransferase, domain 1"/>
    <property type="match status" value="1"/>
</dbReference>